<protein>
    <submittedName>
        <fullName evidence="2">Uncharacterized protein</fullName>
    </submittedName>
</protein>
<dbReference type="GeneID" id="17086864"/>
<evidence type="ECO:0000256" key="1">
    <source>
        <dbReference type="SAM" id="Phobius"/>
    </source>
</evidence>
<feature type="transmembrane region" description="Helical" evidence="1">
    <location>
        <begin position="35"/>
        <end position="57"/>
    </location>
</feature>
<sequence>MPFFAIQTIVYNLWQKRSTTEFRSSCSKLGNCSELLCFIGFLFSHAIFIQIHIYLIYYRSESIVFSDSNFSLRKDVSFV</sequence>
<keyword evidence="1" id="KW-0472">Membrane</keyword>
<dbReference type="KEGG" id="gsl:Gasu_44540"/>
<dbReference type="Proteomes" id="UP000030680">
    <property type="component" value="Unassembled WGS sequence"/>
</dbReference>
<gene>
    <name evidence="2" type="ORF">Gasu_44540</name>
</gene>
<dbReference type="EMBL" id="KB454525">
    <property type="protein sequence ID" value="EME27947.1"/>
    <property type="molecule type" value="Genomic_DNA"/>
</dbReference>
<dbReference type="AlphaFoldDB" id="M2XDB5"/>
<evidence type="ECO:0000313" key="3">
    <source>
        <dbReference type="Proteomes" id="UP000030680"/>
    </source>
</evidence>
<proteinExistence type="predicted"/>
<evidence type="ECO:0000313" key="2">
    <source>
        <dbReference type="EMBL" id="EME27947.1"/>
    </source>
</evidence>
<organism evidence="2 3">
    <name type="scientific">Galdieria sulphuraria</name>
    <name type="common">Red alga</name>
    <dbReference type="NCBI Taxonomy" id="130081"/>
    <lineage>
        <taxon>Eukaryota</taxon>
        <taxon>Rhodophyta</taxon>
        <taxon>Bangiophyceae</taxon>
        <taxon>Galdieriales</taxon>
        <taxon>Galdieriaceae</taxon>
        <taxon>Galdieria</taxon>
    </lineage>
</organism>
<dbReference type="RefSeq" id="XP_005704467.1">
    <property type="nucleotide sequence ID" value="XM_005704410.1"/>
</dbReference>
<dbReference type="Gramene" id="EME27947">
    <property type="protein sequence ID" value="EME27947"/>
    <property type="gene ID" value="Gasu_44540"/>
</dbReference>
<keyword evidence="1" id="KW-1133">Transmembrane helix</keyword>
<accession>M2XDB5</accession>
<keyword evidence="1" id="KW-0812">Transmembrane</keyword>
<reference evidence="3" key="1">
    <citation type="journal article" date="2013" name="Science">
        <title>Gene transfer from bacteria and archaea facilitated evolution of an extremophilic eukaryote.</title>
        <authorList>
            <person name="Schonknecht G."/>
            <person name="Chen W.H."/>
            <person name="Ternes C.M."/>
            <person name="Barbier G.G."/>
            <person name="Shrestha R.P."/>
            <person name="Stanke M."/>
            <person name="Brautigam A."/>
            <person name="Baker B.J."/>
            <person name="Banfield J.F."/>
            <person name="Garavito R.M."/>
            <person name="Carr K."/>
            <person name="Wilkerson C."/>
            <person name="Rensing S.A."/>
            <person name="Gagneul D."/>
            <person name="Dickenson N.E."/>
            <person name="Oesterhelt C."/>
            <person name="Lercher M.J."/>
            <person name="Weber A.P."/>
        </authorList>
    </citation>
    <scope>NUCLEOTIDE SEQUENCE [LARGE SCALE GENOMIC DNA]</scope>
    <source>
        <strain evidence="3">074W</strain>
    </source>
</reference>
<name>M2XDB5_GALSU</name>
<keyword evidence="3" id="KW-1185">Reference proteome</keyword>